<dbReference type="Pfam" id="PF03793">
    <property type="entry name" value="PASTA"/>
    <property type="match status" value="1"/>
</dbReference>
<dbReference type="UniPathway" id="UPA00219"/>
<evidence type="ECO:0000256" key="7">
    <source>
        <dbReference type="SAM" id="MobiDB-lite"/>
    </source>
</evidence>
<comment type="similarity">
    <text evidence="3">Belongs to the transpeptidase family.</text>
</comment>
<keyword evidence="11" id="KW-1185">Reference proteome</keyword>
<dbReference type="Gene3D" id="3.30.70.2110">
    <property type="match status" value="1"/>
</dbReference>
<keyword evidence="8" id="KW-0812">Transmembrane</keyword>
<evidence type="ECO:0000259" key="9">
    <source>
        <dbReference type="PROSITE" id="PS51178"/>
    </source>
</evidence>
<dbReference type="InterPro" id="IPR050515">
    <property type="entry name" value="Beta-lactam/transpept"/>
</dbReference>
<dbReference type="Pfam" id="PF00905">
    <property type="entry name" value="Transpeptidase"/>
    <property type="match status" value="1"/>
</dbReference>
<dbReference type="InterPro" id="IPR005543">
    <property type="entry name" value="PASTA_dom"/>
</dbReference>
<comment type="caution">
    <text evidence="10">The sequence shown here is derived from an EMBL/GenBank/DDBJ whole genome shotgun (WGS) entry which is preliminary data.</text>
</comment>
<dbReference type="Gene3D" id="3.90.1310.10">
    <property type="entry name" value="Penicillin-binding protein 2a (Domain 2)"/>
    <property type="match status" value="1"/>
</dbReference>
<reference evidence="10 11" key="1">
    <citation type="submission" date="2020-02" db="EMBL/GenBank/DDBJ databases">
        <title>Bacillus aquiflavi sp. nov., isolated from yellow water of strong flavor Chinese baijiu in Yibin region of China.</title>
        <authorList>
            <person name="Xie J."/>
        </authorList>
    </citation>
    <scope>NUCLEOTIDE SEQUENCE [LARGE SCALE GENOMIC DNA]</scope>
    <source>
        <strain evidence="10 11">SA4</strain>
    </source>
</reference>
<dbReference type="GO" id="GO:0009252">
    <property type="term" value="P:peptidoglycan biosynthetic process"/>
    <property type="evidence" value="ECO:0007669"/>
    <property type="project" value="UniProtKB-UniPathway"/>
</dbReference>
<evidence type="ECO:0000256" key="3">
    <source>
        <dbReference type="ARBA" id="ARBA00007171"/>
    </source>
</evidence>
<dbReference type="AlphaFoldDB" id="A0A6M0Q1V7"/>
<dbReference type="PROSITE" id="PS51178">
    <property type="entry name" value="PASTA"/>
    <property type="match status" value="1"/>
</dbReference>
<evidence type="ECO:0000256" key="4">
    <source>
        <dbReference type="ARBA" id="ARBA00012448"/>
    </source>
</evidence>
<evidence type="ECO:0000256" key="1">
    <source>
        <dbReference type="ARBA" id="ARBA00004370"/>
    </source>
</evidence>
<dbReference type="GO" id="GO:0008658">
    <property type="term" value="F:penicillin binding"/>
    <property type="evidence" value="ECO:0007669"/>
    <property type="project" value="InterPro"/>
</dbReference>
<sequence>MKTKSNNINKGAAIFSVIFGSLFFLIALRFLYIQITGTVDGHELPVMAEEKYTQSTILEADRGSILDRNGIAIAQDTPAYTVVAILDERHSKDSKVIRHVTDVKETAEQLAPLINMTEESLLSLLERGVERDSYQVELGPGGRGISYQLMQKIQALELPGIIFEKEKKRYYPNGNFATHVIGFAKKNDQDVVVGKQGLERTLEDYLKEEDGMRVYKRDRNGITLPTKDDVVPPKNGYNVYLTIDQKIQTFLDDSMNRVMKEYEPENIIGIVADPKTGAVLAMSSRPSYDPNDIPANAYMLNDAIASRFEPGSTMKMFTLAAAIEEGVFDPNEKYKSGSFTVGPSTIRDHFRGGWGTISYLEGFQRSSNVAMANLVMNKMNGDDRLLNYLTSFGFSEPTGIDLPGEVSGQILYNYPIEKVTTSFGQGTTVTPIQQIQAATAIANGGKMMQPYIIDKIVESTTNKVIEDREPIEVGTPISEQTANQVLDILETVVSSENGTGKPYRIEGYQIAGKTGTAQIPDPNAENTKSKYLTGHGNNVFSFLGMAPKEDPKLLVYIAVSKPKLTIHESGSQPVSAIFNSVVKNSLQYLKIQPTLDEKAEKSKSDDQKVGLELPSYQHKDVKSVVDDLTNKQLQAVVIGDGANILSQAPYATSEVIPGEKILLKTDGAYTMPDLTGWSLRDVMKLSSLFNLKVNLLGSGYVINQNIPVNAEIKEGDQLIIELTPPNAQQKPSSTQSEEETDEPQD</sequence>
<organism evidence="10 11">
    <name type="scientific">Bacillus mesophilus</name>
    <dbReference type="NCBI Taxonomy" id="1808955"/>
    <lineage>
        <taxon>Bacteria</taxon>
        <taxon>Bacillati</taxon>
        <taxon>Bacillota</taxon>
        <taxon>Bacilli</taxon>
        <taxon>Bacillales</taxon>
        <taxon>Bacillaceae</taxon>
        <taxon>Bacillus</taxon>
    </lineage>
</organism>
<dbReference type="GO" id="GO:0009002">
    <property type="term" value="F:serine-type D-Ala-D-Ala carboxypeptidase activity"/>
    <property type="evidence" value="ECO:0007669"/>
    <property type="project" value="UniProtKB-EC"/>
</dbReference>
<dbReference type="InterPro" id="IPR012338">
    <property type="entry name" value="Beta-lactam/transpept-like"/>
</dbReference>
<comment type="subcellular location">
    <subcellularLocation>
        <location evidence="1">Membrane</location>
    </subcellularLocation>
</comment>
<dbReference type="SUPFAM" id="SSF56601">
    <property type="entry name" value="beta-lactamase/transpeptidase-like"/>
    <property type="match status" value="1"/>
</dbReference>
<dbReference type="InterPro" id="IPR001460">
    <property type="entry name" value="PCN-bd_Tpept"/>
</dbReference>
<dbReference type="Gene3D" id="3.40.710.10">
    <property type="entry name" value="DD-peptidase/beta-lactamase superfamily"/>
    <property type="match status" value="1"/>
</dbReference>
<evidence type="ECO:0000256" key="5">
    <source>
        <dbReference type="ARBA" id="ARBA00023136"/>
    </source>
</evidence>
<dbReference type="GO" id="GO:0071555">
    <property type="term" value="P:cell wall organization"/>
    <property type="evidence" value="ECO:0007669"/>
    <property type="project" value="TreeGrafter"/>
</dbReference>
<evidence type="ECO:0000313" key="11">
    <source>
        <dbReference type="Proteomes" id="UP000481043"/>
    </source>
</evidence>
<name>A0A6M0Q1V7_9BACI</name>
<dbReference type="EC" id="3.4.16.4" evidence="4"/>
<feature type="region of interest" description="Disordered" evidence="7">
    <location>
        <begin position="723"/>
        <end position="745"/>
    </location>
</feature>
<dbReference type="SUPFAM" id="SSF54184">
    <property type="entry name" value="Penicillin-binding protein 2x (pbp-2x), c-terminal domain"/>
    <property type="match status" value="2"/>
</dbReference>
<dbReference type="CDD" id="cd06576">
    <property type="entry name" value="PASTA_Pbp2x-like_1"/>
    <property type="match status" value="1"/>
</dbReference>
<proteinExistence type="inferred from homology"/>
<dbReference type="Proteomes" id="UP000481043">
    <property type="component" value="Unassembled WGS sequence"/>
</dbReference>
<keyword evidence="5 8" id="KW-0472">Membrane</keyword>
<dbReference type="EMBL" id="JAAIWM010000001">
    <property type="protein sequence ID" value="NEY70335.1"/>
    <property type="molecule type" value="Genomic_DNA"/>
</dbReference>
<feature type="transmembrane region" description="Helical" evidence="8">
    <location>
        <begin position="12"/>
        <end position="32"/>
    </location>
</feature>
<gene>
    <name evidence="10" type="ORF">G4D63_01150</name>
</gene>
<dbReference type="PANTHER" id="PTHR30627">
    <property type="entry name" value="PEPTIDOGLYCAN D,D-TRANSPEPTIDASE"/>
    <property type="match status" value="1"/>
</dbReference>
<evidence type="ECO:0000256" key="8">
    <source>
        <dbReference type="SAM" id="Phobius"/>
    </source>
</evidence>
<keyword evidence="8" id="KW-1133">Transmembrane helix</keyword>
<feature type="compositionally biased region" description="Acidic residues" evidence="7">
    <location>
        <begin position="736"/>
        <end position="745"/>
    </location>
</feature>
<comment type="pathway">
    <text evidence="2">Cell wall biogenesis; peptidoglycan biosynthesis.</text>
</comment>
<protein>
    <recommendedName>
        <fullName evidence="4">serine-type D-Ala-D-Ala carboxypeptidase</fullName>
        <ecNumber evidence="4">3.4.16.4</ecNumber>
    </recommendedName>
</protein>
<dbReference type="GO" id="GO:0005886">
    <property type="term" value="C:plasma membrane"/>
    <property type="evidence" value="ECO:0007669"/>
    <property type="project" value="TreeGrafter"/>
</dbReference>
<dbReference type="SMART" id="SM00740">
    <property type="entry name" value="PASTA"/>
    <property type="match status" value="2"/>
</dbReference>
<feature type="domain" description="PASTA" evidence="9">
    <location>
        <begin position="664"/>
        <end position="724"/>
    </location>
</feature>
<dbReference type="SUPFAM" id="SSF56519">
    <property type="entry name" value="Penicillin binding protein dimerisation domain"/>
    <property type="match status" value="1"/>
</dbReference>
<accession>A0A6M0Q1V7</accession>
<comment type="catalytic activity">
    <reaction evidence="6">
        <text>Preferential cleavage: (Ac)2-L-Lys-D-Ala-|-D-Ala. Also transpeptidation of peptidyl-alanyl moieties that are N-acyl substituents of D-alanine.</text>
        <dbReference type="EC" id="3.4.16.4"/>
    </reaction>
</comment>
<dbReference type="PANTHER" id="PTHR30627:SF26">
    <property type="entry name" value="PENICILLIN-BINDING PROTEIN 2B"/>
    <property type="match status" value="1"/>
</dbReference>
<feature type="compositionally biased region" description="Polar residues" evidence="7">
    <location>
        <begin position="725"/>
        <end position="735"/>
    </location>
</feature>
<evidence type="ECO:0000256" key="2">
    <source>
        <dbReference type="ARBA" id="ARBA00004752"/>
    </source>
</evidence>
<dbReference type="CDD" id="cd06575">
    <property type="entry name" value="PASTA_Pbp2x-like_2"/>
    <property type="match status" value="1"/>
</dbReference>
<dbReference type="Pfam" id="PF03717">
    <property type="entry name" value="PBP_dimer"/>
    <property type="match status" value="1"/>
</dbReference>
<dbReference type="InterPro" id="IPR005311">
    <property type="entry name" value="PBP_dimer"/>
</dbReference>
<evidence type="ECO:0000256" key="6">
    <source>
        <dbReference type="ARBA" id="ARBA00034000"/>
    </source>
</evidence>
<dbReference type="Gene3D" id="2.20.70.70">
    <property type="match status" value="1"/>
</dbReference>
<dbReference type="FunFam" id="3.40.710.10:FF:000026">
    <property type="entry name" value="Penicillin-binding protein 1"/>
    <property type="match status" value="1"/>
</dbReference>
<dbReference type="InterPro" id="IPR036138">
    <property type="entry name" value="PBP_dimer_sf"/>
</dbReference>
<dbReference type="RefSeq" id="WP_163176854.1">
    <property type="nucleotide sequence ID" value="NZ_JAAIWM010000001.1"/>
</dbReference>
<evidence type="ECO:0000313" key="10">
    <source>
        <dbReference type="EMBL" id="NEY70335.1"/>
    </source>
</evidence>